<evidence type="ECO:0000256" key="2">
    <source>
        <dbReference type="ARBA" id="ARBA00016337"/>
    </source>
</evidence>
<comment type="cofactor">
    <cofactor evidence="11">
        <name>Mg(2+)</name>
        <dbReference type="ChEBI" id="CHEBI:18420"/>
    </cofactor>
    <cofactor evidence="11">
        <name>Mn(2+)</name>
        <dbReference type="ChEBI" id="CHEBI:29035"/>
    </cofactor>
    <text evidence="11">Magnesium. Can also use manganese.</text>
</comment>
<feature type="binding site" evidence="11">
    <location>
        <position position="302"/>
    </location>
    <ligand>
        <name>Mg(2+)</name>
        <dbReference type="ChEBI" id="CHEBI:18420"/>
    </ligand>
</feature>
<dbReference type="InterPro" id="IPR024932">
    <property type="entry name" value="ApbE"/>
</dbReference>
<keyword evidence="6 10" id="KW-0274">FAD</keyword>
<evidence type="ECO:0000256" key="3">
    <source>
        <dbReference type="ARBA" id="ARBA00022630"/>
    </source>
</evidence>
<comment type="catalytic activity">
    <reaction evidence="9 10">
        <text>L-threonyl-[protein] + FAD = FMN-L-threonyl-[protein] + AMP + H(+)</text>
        <dbReference type="Rhea" id="RHEA:36847"/>
        <dbReference type="Rhea" id="RHEA-COMP:11060"/>
        <dbReference type="Rhea" id="RHEA-COMP:11061"/>
        <dbReference type="ChEBI" id="CHEBI:15378"/>
        <dbReference type="ChEBI" id="CHEBI:30013"/>
        <dbReference type="ChEBI" id="CHEBI:57692"/>
        <dbReference type="ChEBI" id="CHEBI:74257"/>
        <dbReference type="ChEBI" id="CHEBI:456215"/>
        <dbReference type="EC" id="2.7.1.180"/>
    </reaction>
</comment>
<dbReference type="PANTHER" id="PTHR30040">
    <property type="entry name" value="THIAMINE BIOSYNTHESIS LIPOPROTEIN APBE"/>
    <property type="match status" value="1"/>
</dbReference>
<dbReference type="AlphaFoldDB" id="A0A840L7V4"/>
<dbReference type="GO" id="GO:0016740">
    <property type="term" value="F:transferase activity"/>
    <property type="evidence" value="ECO:0007669"/>
    <property type="project" value="UniProtKB-UniRule"/>
</dbReference>
<keyword evidence="12" id="KW-0449">Lipoprotein</keyword>
<evidence type="ECO:0000256" key="9">
    <source>
        <dbReference type="ARBA" id="ARBA00048540"/>
    </source>
</evidence>
<dbReference type="EMBL" id="JACHLP010000006">
    <property type="protein sequence ID" value="MBB4844644.1"/>
    <property type="molecule type" value="Genomic_DNA"/>
</dbReference>
<feature type="binding site" evidence="11">
    <location>
        <position position="306"/>
    </location>
    <ligand>
        <name>Mg(2+)</name>
        <dbReference type="ChEBI" id="CHEBI:18420"/>
    </ligand>
</feature>
<reference evidence="12 13" key="1">
    <citation type="submission" date="2020-08" db="EMBL/GenBank/DDBJ databases">
        <title>Functional genomics of gut bacteria from endangered species of beetles.</title>
        <authorList>
            <person name="Carlos-Shanley C."/>
        </authorList>
    </citation>
    <scope>NUCLEOTIDE SEQUENCE [LARGE SCALE GENOMIC DNA]</scope>
    <source>
        <strain evidence="12 13">S00239</strain>
    </source>
</reference>
<comment type="caution">
    <text evidence="12">The sequence shown here is derived from an EMBL/GenBank/DDBJ whole genome shotgun (WGS) entry which is preliminary data.</text>
</comment>
<proteinExistence type="inferred from homology"/>
<keyword evidence="7 10" id="KW-0460">Magnesium</keyword>
<protein>
    <recommendedName>
        <fullName evidence="2 10">FAD:protein FMN transferase</fullName>
        <ecNumber evidence="1 10">2.7.1.180</ecNumber>
    </recommendedName>
    <alternativeName>
        <fullName evidence="8 10">Flavin transferase</fullName>
    </alternativeName>
</protein>
<evidence type="ECO:0000256" key="1">
    <source>
        <dbReference type="ARBA" id="ARBA00011955"/>
    </source>
</evidence>
<keyword evidence="13" id="KW-1185">Reference proteome</keyword>
<dbReference type="Gene3D" id="3.10.520.10">
    <property type="entry name" value="ApbE-like domains"/>
    <property type="match status" value="1"/>
</dbReference>
<evidence type="ECO:0000256" key="8">
    <source>
        <dbReference type="ARBA" id="ARBA00031306"/>
    </source>
</evidence>
<evidence type="ECO:0000256" key="7">
    <source>
        <dbReference type="ARBA" id="ARBA00022842"/>
    </source>
</evidence>
<evidence type="ECO:0000256" key="11">
    <source>
        <dbReference type="PIRSR" id="PIRSR006268-2"/>
    </source>
</evidence>
<keyword evidence="5 10" id="KW-0479">Metal-binding</keyword>
<evidence type="ECO:0000256" key="6">
    <source>
        <dbReference type="ARBA" id="ARBA00022827"/>
    </source>
</evidence>
<keyword evidence="3 10" id="KW-0285">Flavoprotein</keyword>
<evidence type="ECO:0000256" key="4">
    <source>
        <dbReference type="ARBA" id="ARBA00022679"/>
    </source>
</evidence>
<organism evidence="12 13">
    <name type="scientific">Roseateles oligotrophus</name>
    <dbReference type="NCBI Taxonomy" id="1769250"/>
    <lineage>
        <taxon>Bacteria</taxon>
        <taxon>Pseudomonadati</taxon>
        <taxon>Pseudomonadota</taxon>
        <taxon>Betaproteobacteria</taxon>
        <taxon>Burkholderiales</taxon>
        <taxon>Sphaerotilaceae</taxon>
        <taxon>Roseateles</taxon>
    </lineage>
</organism>
<dbReference type="Pfam" id="PF02424">
    <property type="entry name" value="ApbE"/>
    <property type="match status" value="1"/>
</dbReference>
<dbReference type="RefSeq" id="WP_184301347.1">
    <property type="nucleotide sequence ID" value="NZ_JACHLP010000006.1"/>
</dbReference>
<name>A0A840L7V4_9BURK</name>
<dbReference type="PIRSF" id="PIRSF006268">
    <property type="entry name" value="ApbE"/>
    <property type="match status" value="1"/>
</dbReference>
<dbReference type="InterPro" id="IPR003374">
    <property type="entry name" value="ApbE-like_sf"/>
</dbReference>
<comment type="similarity">
    <text evidence="10">Belongs to the ApbE family.</text>
</comment>
<sequence>MGEVLDRQVFVPAQLQALAPPQPGERVHELAGQSMGTSWCVKFVAPAELRAAVILRGIEAQLQQVVGQMSPWEAAADVQRYAQAPAQSWVPLPQACFSVLSCALAVAEASGGAFDPTAAPLVQAWGFGPAARLDQRPAAQALARLNLGYQRIQLDAARRLAWQPGGLALDFCGVAKGFAVDLVAAYLRACGLPHFLVEIGGELRGEGLRPDGQPWWVALEQPPDLSGNPDCPQGRAVPSPALACEALLALHGLAVATSGDYRNCYWLDGQPLSHTLDPRSRQPIAHGLAAVSVLHESCMWADAWATALMVLGLDAGMALARQQGLAVRFVPRGQAAQLSPALLALLD</sequence>
<dbReference type="GO" id="GO:0046872">
    <property type="term" value="F:metal ion binding"/>
    <property type="evidence" value="ECO:0007669"/>
    <property type="project" value="UniProtKB-UniRule"/>
</dbReference>
<accession>A0A840L7V4</accession>
<dbReference type="Proteomes" id="UP000562027">
    <property type="component" value="Unassembled WGS sequence"/>
</dbReference>
<feature type="binding site" evidence="11">
    <location>
        <position position="173"/>
    </location>
    <ligand>
        <name>Mg(2+)</name>
        <dbReference type="ChEBI" id="CHEBI:18420"/>
    </ligand>
</feature>
<evidence type="ECO:0000256" key="10">
    <source>
        <dbReference type="PIRNR" id="PIRNR006268"/>
    </source>
</evidence>
<keyword evidence="4 10" id="KW-0808">Transferase</keyword>
<dbReference type="EC" id="2.7.1.180" evidence="1 10"/>
<evidence type="ECO:0000313" key="12">
    <source>
        <dbReference type="EMBL" id="MBB4844644.1"/>
    </source>
</evidence>
<dbReference type="PANTHER" id="PTHR30040:SF2">
    <property type="entry name" value="FAD:PROTEIN FMN TRANSFERASE"/>
    <property type="match status" value="1"/>
</dbReference>
<dbReference type="SUPFAM" id="SSF143631">
    <property type="entry name" value="ApbE-like"/>
    <property type="match status" value="1"/>
</dbReference>
<evidence type="ECO:0000313" key="13">
    <source>
        <dbReference type="Proteomes" id="UP000562027"/>
    </source>
</evidence>
<evidence type="ECO:0000256" key="5">
    <source>
        <dbReference type="ARBA" id="ARBA00022723"/>
    </source>
</evidence>
<gene>
    <name evidence="12" type="ORF">HNP55_003188</name>
</gene>